<feature type="region of interest" description="Disordered" evidence="1">
    <location>
        <begin position="71"/>
        <end position="96"/>
    </location>
</feature>
<evidence type="ECO:0000313" key="3">
    <source>
        <dbReference type="Proteomes" id="UP000622166"/>
    </source>
</evidence>
<name>A0A918PZ36_9ACTN</name>
<evidence type="ECO:0000313" key="2">
    <source>
        <dbReference type="EMBL" id="GGZ25418.1"/>
    </source>
</evidence>
<dbReference type="EMBL" id="BMVW01000012">
    <property type="protein sequence ID" value="GGZ25418.1"/>
    <property type="molecule type" value="Genomic_DNA"/>
</dbReference>
<protein>
    <submittedName>
        <fullName evidence="2">Uncharacterized protein</fullName>
    </submittedName>
</protein>
<gene>
    <name evidence="2" type="ORF">GCM10010365_52080</name>
</gene>
<sequence length="96" mass="10229">MGAQALQGEGRLRLGAGVGEGLPGQAQVQRAGGEQAAQQPQSAELRDERAVDAARLALLREGPQAFRREGAQLGAAGELRRGERERRHPGFLPLRP</sequence>
<proteinExistence type="predicted"/>
<keyword evidence="3" id="KW-1185">Reference proteome</keyword>
<feature type="region of interest" description="Disordered" evidence="1">
    <location>
        <begin position="1"/>
        <end position="46"/>
    </location>
</feature>
<dbReference type="AlphaFoldDB" id="A0A918PZ36"/>
<organism evidence="2 3">
    <name type="scientific">Streptomyces poonensis</name>
    <dbReference type="NCBI Taxonomy" id="68255"/>
    <lineage>
        <taxon>Bacteria</taxon>
        <taxon>Bacillati</taxon>
        <taxon>Actinomycetota</taxon>
        <taxon>Actinomycetes</taxon>
        <taxon>Kitasatosporales</taxon>
        <taxon>Streptomycetaceae</taxon>
        <taxon>Streptomyces</taxon>
    </lineage>
</organism>
<dbReference type="Proteomes" id="UP000622166">
    <property type="component" value="Unassembled WGS sequence"/>
</dbReference>
<reference evidence="2" key="2">
    <citation type="submission" date="2020-09" db="EMBL/GenBank/DDBJ databases">
        <authorList>
            <person name="Sun Q."/>
            <person name="Ohkuma M."/>
        </authorList>
    </citation>
    <scope>NUCLEOTIDE SEQUENCE</scope>
    <source>
        <strain evidence="2">JCM 4815</strain>
    </source>
</reference>
<feature type="compositionally biased region" description="Basic and acidic residues" evidence="1">
    <location>
        <begin position="78"/>
        <end position="88"/>
    </location>
</feature>
<evidence type="ECO:0000256" key="1">
    <source>
        <dbReference type="SAM" id="MobiDB-lite"/>
    </source>
</evidence>
<accession>A0A918PZ36</accession>
<reference evidence="2" key="1">
    <citation type="journal article" date="2014" name="Int. J. Syst. Evol. Microbiol.">
        <title>Complete genome sequence of Corynebacterium casei LMG S-19264T (=DSM 44701T), isolated from a smear-ripened cheese.</title>
        <authorList>
            <consortium name="US DOE Joint Genome Institute (JGI-PGF)"/>
            <person name="Walter F."/>
            <person name="Albersmeier A."/>
            <person name="Kalinowski J."/>
            <person name="Ruckert C."/>
        </authorList>
    </citation>
    <scope>NUCLEOTIDE SEQUENCE</scope>
    <source>
        <strain evidence="2">JCM 4815</strain>
    </source>
</reference>
<comment type="caution">
    <text evidence="2">The sequence shown here is derived from an EMBL/GenBank/DDBJ whole genome shotgun (WGS) entry which is preliminary data.</text>
</comment>